<dbReference type="OrthoDB" id="5423428at2759"/>
<keyword evidence="3" id="KW-1185">Reference proteome</keyword>
<dbReference type="InterPro" id="IPR043502">
    <property type="entry name" value="DNA/RNA_pol_sf"/>
</dbReference>
<evidence type="ECO:0000313" key="2">
    <source>
        <dbReference type="EMBL" id="KAF9756159.1"/>
    </source>
</evidence>
<dbReference type="PROSITE" id="PS50878">
    <property type="entry name" value="RT_POL"/>
    <property type="match status" value="1"/>
</dbReference>
<reference evidence="2 3" key="1">
    <citation type="journal article" date="2020" name="Genome Biol. Evol.">
        <title>Comparative genomics of strictly vertically transmitted, feminizing microsporidia endosymbionts of amphipod crustaceans.</title>
        <authorList>
            <person name="Cormier A."/>
            <person name="Chebbi M.A."/>
            <person name="Giraud I."/>
            <person name="Wattier R."/>
            <person name="Teixeira M."/>
            <person name="Gilbert C."/>
            <person name="Rigaud T."/>
            <person name="Cordaux R."/>
        </authorList>
    </citation>
    <scope>NUCLEOTIDE SEQUENCE [LARGE SCALE GENOMIC DNA]</scope>
    <source>
        <strain evidence="2 3">Ou3-Ou53</strain>
    </source>
</reference>
<dbReference type="InterPro" id="IPR043128">
    <property type="entry name" value="Rev_trsase/Diguanyl_cyclase"/>
</dbReference>
<evidence type="ECO:0000313" key="3">
    <source>
        <dbReference type="Proteomes" id="UP000740883"/>
    </source>
</evidence>
<evidence type="ECO:0000259" key="1">
    <source>
        <dbReference type="PROSITE" id="PS50878"/>
    </source>
</evidence>
<dbReference type="Gene3D" id="3.30.70.270">
    <property type="match status" value="2"/>
</dbReference>
<accession>A0A9P6GW23</accession>
<name>A0A9P6GW23_9MICR</name>
<proteinExistence type="predicted"/>
<dbReference type="PANTHER" id="PTHR33064">
    <property type="entry name" value="POL PROTEIN"/>
    <property type="match status" value="1"/>
</dbReference>
<dbReference type="Proteomes" id="UP000740883">
    <property type="component" value="Unassembled WGS sequence"/>
</dbReference>
<dbReference type="Pfam" id="PF00078">
    <property type="entry name" value="RVT_1"/>
    <property type="match status" value="1"/>
</dbReference>
<sequence>MGLNDLVEKDPYTLPTIGDIIQKTQSSNVFTVIDLKDGFYHIEIVEKHKYKTAFGFDGNVYECNSMVMGFKNAPQVLQKTMDKILQERRGDGVEVCMDEIVIHAKEGQKHDELFNRVLERFAEKGLKINPKKIQFRKKEAELLGVTIDGYNRKPSEITKNEALEYRRPVCEELRRFLGLAGWFREFIPNLTLITVALTEALKSGKKWQWNEEM</sequence>
<feature type="domain" description="Reverse transcriptase" evidence="1">
    <location>
        <begin position="1"/>
        <end position="147"/>
    </location>
</feature>
<dbReference type="AlphaFoldDB" id="A0A9P6GW23"/>
<comment type="caution">
    <text evidence="2">The sequence shown here is derived from an EMBL/GenBank/DDBJ whole genome shotgun (WGS) entry which is preliminary data.</text>
</comment>
<gene>
    <name evidence="2" type="primary">pol_168</name>
    <name evidence="2" type="ORF">NGRA_3306</name>
</gene>
<protein>
    <submittedName>
        <fullName evidence="2">Retrovirus-related Pol polyprotein from transposon</fullName>
    </submittedName>
</protein>
<dbReference type="SUPFAM" id="SSF56672">
    <property type="entry name" value="DNA/RNA polymerases"/>
    <property type="match status" value="1"/>
</dbReference>
<dbReference type="EMBL" id="SBJO01000803">
    <property type="protein sequence ID" value="KAF9756159.1"/>
    <property type="molecule type" value="Genomic_DNA"/>
</dbReference>
<dbReference type="InterPro" id="IPR051320">
    <property type="entry name" value="Viral_Replic_Matur_Polypro"/>
</dbReference>
<organism evidence="2 3">
    <name type="scientific">Nosema granulosis</name>
    <dbReference type="NCBI Taxonomy" id="83296"/>
    <lineage>
        <taxon>Eukaryota</taxon>
        <taxon>Fungi</taxon>
        <taxon>Fungi incertae sedis</taxon>
        <taxon>Microsporidia</taxon>
        <taxon>Nosematidae</taxon>
        <taxon>Nosema</taxon>
    </lineage>
</organism>
<dbReference type="InterPro" id="IPR000477">
    <property type="entry name" value="RT_dom"/>
</dbReference>
<dbReference type="PANTHER" id="PTHR33064:SF37">
    <property type="entry name" value="RIBONUCLEASE H"/>
    <property type="match status" value="1"/>
</dbReference>
<dbReference type="CDD" id="cd01647">
    <property type="entry name" value="RT_LTR"/>
    <property type="match status" value="1"/>
</dbReference>